<dbReference type="InterPro" id="IPR019826">
    <property type="entry name" value="Carboxylesterase_B_AS"/>
</dbReference>
<sequence length="1312" mass="150878">MFKYLIFLAFVIGSESVVVNTQYGPIIGAHRVSDLGRNYFSFQRIPYMKPPIGTRRFTNAEVPDTWTTPLDATQEGPRFPQIDLTFEIMGGVFSGDLDSMHINIYTNNLNPLVKYPVMVWIHGGGFRTGSGGTALYGPDYFIERNIILVTFNYRLHAFGFLSLDDPELEIPGNAGMKDQVLALKWIKENIEMFGGDSSNITIFGQSSGGGCAHYHIVSDASRDLFQRSIIMAGSAFNNMYAVIPRRNWALRLSRALNYTGPENDRDVLRFLEVADPEDIFNVLPTLMTPEERNDERLLNAFGPTIEPYDSGNAFLLDHPENLAPNSWGNNIDILIGANSFENGALANVIQFVPGAIDEFSDFATFVPSNLNFDAEVRRDHGDRLQEVYYGLLQPTPTNPDGLIYMTGDFAFWHSVHRIVKQRWEANAAGATGRSFVYRYDANTDNNCFSRLNLVNPIYRSPIHMDELCHLFKVSFAPVVEFNSTAWNVTQDMLDIFTSFSADAYPGWEPSTDGDMPPLYGKNIRETGHTVGVLPEVTVRMDVWDSFYFSDASIIESFNILLCTPFSSTLLIGDYPKLFHRKSFHKSHQFDFINKVPLLSEKNQSGSGSSSMCLERSSQYLHPRSTNKVLIPSWRVYEKKMLRFYGYFKETLPETRTPYQIRRIKLIYFLEDDTIQIIEPLSDSGVVNGCLVSRQRIMKPAPFNTEHITLLDLNVNETIRLLDRVYHITDCDKFTRNFLQRLGISVSASVEIPVDPTTELRRREKESMIPKHPFPKDFKFAKFLQNDRKVLRFSGYWDDTKSENGDIRVLDVLYHLADDTFEIKEKLPLNSGRQSNGMLLKRGKLPRYACKIRDVGEDNFTVLNILGRDSLKGRFIRDCLDIKIDDETSTYYNEHDLAIGKVINVFGRNVQLTDCDGSTREFYRQKYGIEDFQPIPIPRHSQKCMKLNEDSKEMPPFNGWGSYEDSEGNCLGIEPKSPKIDFKKFLSYDKLVLRFGAKMISNVRENNDRRFNITYHLANDTISVYELPCRNFGFGAGEFFGKSKFYLPGQDKFTSDRPIAYRSQDFYLGATVNLRNFSFKIISADLFALKFMEDHKELYPLSHPTIILTKIRDRLRPIYKDFVARFMTKVKVSEKGEFICYEDFKNFLKDLLNDEIVEHEIVTLCRYFAIEIDEDSLQSQRLNLRSIVQAEIIRELWDDMDRTKELIFHLNPDNIEYISKEKLLTVIRGCRIPLDIAIIQQMFDVLNQNECHEIKLKDFFYFIDAKSCKAPPIPPVNPKKQEVGFAPDKGSLIDWKNFICHINLEEELRNSGD</sequence>
<dbReference type="FunFam" id="2.30.29.170:FF:000002">
    <property type="entry name" value="EF-hand domain (C-terminal) containing 1"/>
    <property type="match status" value="1"/>
</dbReference>
<evidence type="ECO:0000313" key="17">
    <source>
        <dbReference type="Proteomes" id="UP000183832"/>
    </source>
</evidence>
<evidence type="ECO:0000256" key="11">
    <source>
        <dbReference type="ARBA" id="ARBA00023273"/>
    </source>
</evidence>
<keyword evidence="7" id="KW-0378">Hydrolase</keyword>
<dbReference type="InterPro" id="IPR002168">
    <property type="entry name" value="Lipase_GDXG_HIS_AS"/>
</dbReference>
<keyword evidence="11" id="KW-0966">Cell projection</keyword>
<dbReference type="PANTHER" id="PTHR12086">
    <property type="entry name" value="EF-HAND DOMAIN C-TERMINAL CONTAINING PROTEIN"/>
    <property type="match status" value="1"/>
</dbReference>
<comment type="similarity">
    <text evidence="3">Belongs to the 'GDXG' lipolytic enzyme family.</text>
</comment>
<keyword evidence="6" id="KW-0677">Repeat</keyword>
<accession>A0A1J1IF14</accession>
<evidence type="ECO:0000256" key="10">
    <source>
        <dbReference type="ARBA" id="ARBA00023212"/>
    </source>
</evidence>
<dbReference type="GO" id="GO:0005930">
    <property type="term" value="C:axoneme"/>
    <property type="evidence" value="ECO:0007669"/>
    <property type="project" value="UniProtKB-SubCell"/>
</dbReference>
<dbReference type="PROSITE" id="PS51336">
    <property type="entry name" value="DM10"/>
    <property type="match status" value="3"/>
</dbReference>
<feature type="signal peptide" evidence="14">
    <location>
        <begin position="1"/>
        <end position="16"/>
    </location>
</feature>
<evidence type="ECO:0000256" key="6">
    <source>
        <dbReference type="ARBA" id="ARBA00022737"/>
    </source>
</evidence>
<evidence type="ECO:0000256" key="3">
    <source>
        <dbReference type="ARBA" id="ARBA00010515"/>
    </source>
</evidence>
<dbReference type="SUPFAM" id="SSF47473">
    <property type="entry name" value="EF-hand"/>
    <property type="match status" value="1"/>
</dbReference>
<proteinExistence type="inferred from homology"/>
<comment type="subcellular location">
    <subcellularLocation>
        <location evidence="1">Cytoplasm</location>
        <location evidence="1">Cytoskeleton</location>
        <location evidence="1">Cilium axoneme</location>
    </subcellularLocation>
</comment>
<dbReference type="Proteomes" id="UP000183832">
    <property type="component" value="Unassembled WGS sequence"/>
</dbReference>
<evidence type="ECO:0000256" key="1">
    <source>
        <dbReference type="ARBA" id="ARBA00004430"/>
    </source>
</evidence>
<dbReference type="InterPro" id="IPR002018">
    <property type="entry name" value="CarbesteraseB"/>
</dbReference>
<evidence type="ECO:0000256" key="13">
    <source>
        <dbReference type="ARBA" id="ARBA00039880"/>
    </source>
</evidence>
<evidence type="ECO:0000256" key="2">
    <source>
        <dbReference type="ARBA" id="ARBA00005964"/>
    </source>
</evidence>
<dbReference type="SUPFAM" id="SSF53474">
    <property type="entry name" value="alpha/beta-Hydrolases"/>
    <property type="match status" value="1"/>
</dbReference>
<dbReference type="InterPro" id="IPR006602">
    <property type="entry name" value="DM10_dom"/>
</dbReference>
<feature type="domain" description="DM10" evidence="15">
    <location>
        <begin position="786"/>
        <end position="926"/>
    </location>
</feature>
<dbReference type="GO" id="GO:0005874">
    <property type="term" value="C:microtubule"/>
    <property type="evidence" value="ECO:0007669"/>
    <property type="project" value="TreeGrafter"/>
</dbReference>
<dbReference type="InterPro" id="IPR029058">
    <property type="entry name" value="AB_hydrolase_fold"/>
</dbReference>
<evidence type="ECO:0000256" key="9">
    <source>
        <dbReference type="ARBA" id="ARBA00023180"/>
    </source>
</evidence>
<keyword evidence="10" id="KW-0206">Cytoskeleton</keyword>
<keyword evidence="8" id="KW-1015">Disulfide bond</keyword>
<dbReference type="EMBL" id="CVRI01000047">
    <property type="protein sequence ID" value="CRK98354.1"/>
    <property type="molecule type" value="Genomic_DNA"/>
</dbReference>
<dbReference type="FunFam" id="2.30.29.170:FF:000004">
    <property type="entry name" value="EF-hand domain containing 2"/>
    <property type="match status" value="1"/>
</dbReference>
<keyword evidence="5" id="KW-0963">Cytoplasm</keyword>
<dbReference type="GO" id="GO:0052689">
    <property type="term" value="F:carboxylic ester hydrolase activity"/>
    <property type="evidence" value="ECO:0007669"/>
    <property type="project" value="UniProtKB-KW"/>
</dbReference>
<dbReference type="PROSITE" id="PS00122">
    <property type="entry name" value="CARBOXYLESTERASE_B_1"/>
    <property type="match status" value="1"/>
</dbReference>
<dbReference type="Pfam" id="PF06565">
    <property type="entry name" value="DM10_dom"/>
    <property type="match status" value="3"/>
</dbReference>
<dbReference type="GO" id="GO:0010975">
    <property type="term" value="P:regulation of neuron projection development"/>
    <property type="evidence" value="ECO:0007669"/>
    <property type="project" value="TreeGrafter"/>
</dbReference>
<feature type="domain" description="DM10" evidence="15">
    <location>
        <begin position="637"/>
        <end position="742"/>
    </location>
</feature>
<evidence type="ECO:0000256" key="14">
    <source>
        <dbReference type="SAM" id="SignalP"/>
    </source>
</evidence>
<evidence type="ECO:0000256" key="7">
    <source>
        <dbReference type="ARBA" id="ARBA00022801"/>
    </source>
</evidence>
<dbReference type="PROSITE" id="PS01173">
    <property type="entry name" value="LIPASE_GDXG_HIS"/>
    <property type="match status" value="1"/>
</dbReference>
<dbReference type="InterPro" id="IPR040193">
    <property type="entry name" value="EFHC1/EFHC2/EFHB"/>
</dbReference>
<dbReference type="STRING" id="568069.A0A1J1IF14"/>
<comment type="similarity">
    <text evidence="2">Belongs to the type-B carboxylesterase/lipase family.</text>
</comment>
<dbReference type="OrthoDB" id="6360546at2759"/>
<keyword evidence="14" id="KW-0732">Signal</keyword>
<name>A0A1J1IF14_9DIPT</name>
<protein>
    <recommendedName>
        <fullName evidence="13">EF-hand domain-containing family member C2</fullName>
    </recommendedName>
</protein>
<dbReference type="Gene3D" id="2.30.29.170">
    <property type="match status" value="3"/>
</dbReference>
<dbReference type="InterPro" id="IPR011992">
    <property type="entry name" value="EF-hand-dom_pair"/>
</dbReference>
<feature type="chain" id="PRO_5009619136" description="EF-hand domain-containing family member C2" evidence="14">
    <location>
        <begin position="17"/>
        <end position="1312"/>
    </location>
</feature>
<evidence type="ECO:0000256" key="8">
    <source>
        <dbReference type="ARBA" id="ARBA00023157"/>
    </source>
</evidence>
<dbReference type="PANTHER" id="PTHR12086:SF11">
    <property type="entry name" value="EF-HAND DOMAIN-CONTAINING FAMILY MEMBER C2"/>
    <property type="match status" value="1"/>
</dbReference>
<keyword evidence="9" id="KW-0325">Glycoprotein</keyword>
<feature type="domain" description="DM10" evidence="15">
    <location>
        <begin position="988"/>
        <end position="1095"/>
    </location>
</feature>
<reference evidence="16 17" key="1">
    <citation type="submission" date="2015-04" db="EMBL/GenBank/DDBJ databases">
        <authorList>
            <person name="Syromyatnikov M.Y."/>
            <person name="Popov V.N."/>
        </authorList>
    </citation>
    <scope>NUCLEOTIDE SEQUENCE [LARGE SCALE GENOMIC DNA]</scope>
</reference>
<organism evidence="16 17">
    <name type="scientific">Clunio marinus</name>
    <dbReference type="NCBI Taxonomy" id="568069"/>
    <lineage>
        <taxon>Eukaryota</taxon>
        <taxon>Metazoa</taxon>
        <taxon>Ecdysozoa</taxon>
        <taxon>Arthropoda</taxon>
        <taxon>Hexapoda</taxon>
        <taxon>Insecta</taxon>
        <taxon>Pterygota</taxon>
        <taxon>Neoptera</taxon>
        <taxon>Endopterygota</taxon>
        <taxon>Diptera</taxon>
        <taxon>Nematocera</taxon>
        <taxon>Chironomoidea</taxon>
        <taxon>Chironomidae</taxon>
        <taxon>Clunio</taxon>
    </lineage>
</organism>
<keyword evidence="4" id="KW-0719">Serine esterase</keyword>
<evidence type="ECO:0000313" key="16">
    <source>
        <dbReference type="EMBL" id="CRK98354.1"/>
    </source>
</evidence>
<gene>
    <name evidence="16" type="ORF">CLUMA_CG011714</name>
</gene>
<comment type="function">
    <text evidence="12">Microtubule inner protein (MIP) part of the dynein-decorated doublet microtubules (DMTs) in cilia axoneme, which is required for motile cilia beating.</text>
</comment>
<dbReference type="Pfam" id="PF00135">
    <property type="entry name" value="COesterase"/>
    <property type="match status" value="1"/>
</dbReference>
<keyword evidence="17" id="KW-1185">Reference proteome</keyword>
<evidence type="ECO:0000256" key="4">
    <source>
        <dbReference type="ARBA" id="ARBA00022487"/>
    </source>
</evidence>
<dbReference type="Gene3D" id="3.40.50.1820">
    <property type="entry name" value="alpha/beta hydrolase"/>
    <property type="match status" value="1"/>
</dbReference>
<evidence type="ECO:0000256" key="12">
    <source>
        <dbReference type="ARBA" id="ARBA00035003"/>
    </source>
</evidence>
<dbReference type="SMART" id="SM00676">
    <property type="entry name" value="DM10"/>
    <property type="match status" value="3"/>
</dbReference>
<evidence type="ECO:0000259" key="15">
    <source>
        <dbReference type="PROSITE" id="PS51336"/>
    </source>
</evidence>
<evidence type="ECO:0000256" key="5">
    <source>
        <dbReference type="ARBA" id="ARBA00022490"/>
    </source>
</evidence>